<feature type="compositionally biased region" description="Low complexity" evidence="1">
    <location>
        <begin position="626"/>
        <end position="648"/>
    </location>
</feature>
<feature type="region of interest" description="Disordered" evidence="1">
    <location>
        <begin position="1035"/>
        <end position="1180"/>
    </location>
</feature>
<evidence type="ECO:0000256" key="1">
    <source>
        <dbReference type="SAM" id="MobiDB-lite"/>
    </source>
</evidence>
<feature type="compositionally biased region" description="Low complexity" evidence="1">
    <location>
        <begin position="1042"/>
        <end position="1082"/>
    </location>
</feature>
<feature type="compositionally biased region" description="Low complexity" evidence="1">
    <location>
        <begin position="528"/>
        <end position="542"/>
    </location>
</feature>
<comment type="caution">
    <text evidence="2">The sequence shown here is derived from an EMBL/GenBank/DDBJ whole genome shotgun (WGS) entry which is preliminary data.</text>
</comment>
<reference evidence="2 3" key="1">
    <citation type="submission" date="2024-01" db="EMBL/GenBank/DDBJ databases">
        <title>A draft genome for the cacao thread blight pathogen Marasmiellus scandens.</title>
        <authorList>
            <person name="Baruah I.K."/>
            <person name="Leung J."/>
            <person name="Bukari Y."/>
            <person name="Amoako-Attah I."/>
            <person name="Meinhardt L.W."/>
            <person name="Bailey B.A."/>
            <person name="Cohen S.P."/>
        </authorList>
    </citation>
    <scope>NUCLEOTIDE SEQUENCE [LARGE SCALE GENOMIC DNA]</scope>
    <source>
        <strain evidence="2 3">GH-19</strain>
    </source>
</reference>
<feature type="compositionally biased region" description="Low complexity" evidence="1">
    <location>
        <begin position="1098"/>
        <end position="1147"/>
    </location>
</feature>
<feature type="compositionally biased region" description="Polar residues" evidence="1">
    <location>
        <begin position="272"/>
        <end position="302"/>
    </location>
</feature>
<evidence type="ECO:0000313" key="3">
    <source>
        <dbReference type="Proteomes" id="UP001498398"/>
    </source>
</evidence>
<feature type="compositionally biased region" description="Gly residues" evidence="1">
    <location>
        <begin position="596"/>
        <end position="610"/>
    </location>
</feature>
<organism evidence="2 3">
    <name type="scientific">Marasmiellus scandens</name>
    <dbReference type="NCBI Taxonomy" id="2682957"/>
    <lineage>
        <taxon>Eukaryota</taxon>
        <taxon>Fungi</taxon>
        <taxon>Dikarya</taxon>
        <taxon>Basidiomycota</taxon>
        <taxon>Agaricomycotina</taxon>
        <taxon>Agaricomycetes</taxon>
        <taxon>Agaricomycetidae</taxon>
        <taxon>Agaricales</taxon>
        <taxon>Marasmiineae</taxon>
        <taxon>Omphalotaceae</taxon>
        <taxon>Marasmiellus</taxon>
    </lineage>
</organism>
<dbReference type="EMBL" id="JBANRG010000002">
    <property type="protein sequence ID" value="KAK7471187.1"/>
    <property type="molecule type" value="Genomic_DNA"/>
</dbReference>
<feature type="compositionally biased region" description="Polar residues" evidence="1">
    <location>
        <begin position="241"/>
        <end position="251"/>
    </location>
</feature>
<dbReference type="PANTHER" id="PTHR10378">
    <property type="entry name" value="LIM DOMAIN-BINDING PROTEIN"/>
    <property type="match status" value="1"/>
</dbReference>
<feature type="region of interest" description="Disordered" evidence="1">
    <location>
        <begin position="1"/>
        <end position="28"/>
    </location>
</feature>
<dbReference type="InterPro" id="IPR029005">
    <property type="entry name" value="LIM-bd/SEUSS"/>
</dbReference>
<accession>A0ABR1K3S0</accession>
<keyword evidence="3" id="KW-1185">Reference proteome</keyword>
<evidence type="ECO:0000313" key="2">
    <source>
        <dbReference type="EMBL" id="KAK7471187.1"/>
    </source>
</evidence>
<feature type="region of interest" description="Disordered" evidence="1">
    <location>
        <begin position="876"/>
        <end position="896"/>
    </location>
</feature>
<feature type="compositionally biased region" description="Low complexity" evidence="1">
    <location>
        <begin position="481"/>
        <end position="519"/>
    </location>
</feature>
<feature type="compositionally biased region" description="Basic residues" evidence="1">
    <location>
        <begin position="458"/>
        <end position="468"/>
    </location>
</feature>
<feature type="compositionally biased region" description="Low complexity" evidence="1">
    <location>
        <begin position="570"/>
        <end position="580"/>
    </location>
</feature>
<feature type="compositionally biased region" description="Low complexity" evidence="1">
    <location>
        <begin position="415"/>
        <end position="449"/>
    </location>
</feature>
<name>A0ABR1K3S0_9AGAR</name>
<gene>
    <name evidence="2" type="ORF">VKT23_002598</name>
</gene>
<sequence>MNLRNPSMAQNQMLGIPGSFMQTSPPGRQTMPMSGNGANPPLNMHPGAVNPGTMLGQGYPMSNNTMMQGRGPARPPQAGQPMINGNLHMNPSNQLGAGAIGFPNGIPNPTHQIRRAVSQPQNAMSGMPPGVNGNMNMGITTPSSVPPQMRPAGHMQQPSMRPGMHMGHDSAMTMPGSRPVPGPAGVNRPGGTVPIMNSLGPNPMPHQQNNFPNMTMPHSSSPRPGGPNPGMPIGQHPINRARTTPDNSNAFMASFGATFPSGAGPSPGRMPGNNNYPMIPSTSPNQMNDMSQSMGNTPNGTPSRAEFNPTPAQLHSMHSSGAGAGGSVDFPVGPPFAIPQPPSQHNHAVGNPMPPHHPQSQPQSQPQNPSQQQRPRSSQQSHPSTPQQQPQTSHSQPPSHHASPHSDMNNMYPRPQSQPQNQQQQQQGGLGQPSSSGPGPVPGPGSQTQTPRQNPPHPHPHPGPHSHQHPSAGPNIGRIGPPGAQQPPQQGQGQSQQGGPVPNGMNMMGNMGMGSNMGAVGMGPGGMRPPSSSGHPPGQQPIAPRPPSNIFPNVSAPGPGPGPGPHPHSHQQQQQQPHQGGQPGGPSHGPSSSQGQGQGLGPGQGHGPGPGLNPNPNSGMNMNVDTSPPSSSPTDPSQPQSQTQGPQPVQGPAPPGQGPHQGLQGQPGQGQQGQVGAVARSVVGSTTALGYGVGLIRLLQFSGILANENKQKLQLVWWNDLIREYFTPKAIMRFTLWKDNQRNEAKPFEIGVPILPRFFLVTTQSGVKSMTLTLDGARERLYAPGHAVVECVSAVWTYKYANGYTVALRGPLTVHVVLTAPPPPGTTGANGPSPNGAGMHPQGIGGGNYLLKFEDFQFDAMQHDKYIALESIMGPRSMESPRTPRSRHPIPPGPLGVNGISGDDLVGGAMMSNIGGGMGGGGGVGDDDDRKWEEPRVMIEKGFIPGEPVNAFGIPQATMRCLELAESVAQMSDLIAFSSEKHLGPIESLKNMAHQIRESMPPFVITQSPMVNGIGHGLQPSTQFTSMPSLPNGIGHPTLYTSAPSNVVNPGSSSSSIASSSQAQSQQGQTPSTMTSTMSSPQNLPNSANSSPRKGHKTVPSGAGASTSGGVTPSATPTVMSSSIPGPSSGPASASTPGSSSTTNTPAMANASLKRKQVDSPAQAGTDGGTQKRSVRKRKT</sequence>
<feature type="compositionally biased region" description="Polar residues" evidence="1">
    <location>
        <begin position="1"/>
        <end position="13"/>
    </location>
</feature>
<protein>
    <submittedName>
        <fullName evidence="2">Uncharacterized protein</fullName>
    </submittedName>
</protein>
<feature type="region of interest" description="Disordered" evidence="1">
    <location>
        <begin position="205"/>
        <end position="676"/>
    </location>
</feature>
<proteinExistence type="predicted"/>
<feature type="compositionally biased region" description="Polar residues" evidence="1">
    <location>
        <begin position="1083"/>
        <end position="1092"/>
    </location>
</feature>
<feature type="compositionally biased region" description="Pro residues" evidence="1">
    <location>
        <begin position="332"/>
        <end position="342"/>
    </location>
</feature>
<dbReference type="Pfam" id="PF01803">
    <property type="entry name" value="LIM_bind"/>
    <property type="match status" value="1"/>
</dbReference>
<dbReference type="Proteomes" id="UP001498398">
    <property type="component" value="Unassembled WGS sequence"/>
</dbReference>
<feature type="compositionally biased region" description="Low complexity" evidence="1">
    <location>
        <begin position="358"/>
        <end position="401"/>
    </location>
</feature>